<dbReference type="EMBL" id="CAJNOH010000161">
    <property type="protein sequence ID" value="CAF0917444.1"/>
    <property type="molecule type" value="Genomic_DNA"/>
</dbReference>
<dbReference type="SMART" id="SM00360">
    <property type="entry name" value="RRM"/>
    <property type="match status" value="1"/>
</dbReference>
<dbReference type="Gene3D" id="3.30.70.330">
    <property type="match status" value="1"/>
</dbReference>
<dbReference type="InterPro" id="IPR000504">
    <property type="entry name" value="RRM_dom"/>
</dbReference>
<feature type="domain" description="RRM" evidence="2">
    <location>
        <begin position="7"/>
        <end position="78"/>
    </location>
</feature>
<name>A0A814ARP4_9BILA</name>
<dbReference type="InterPro" id="IPR035979">
    <property type="entry name" value="RBD_domain_sf"/>
</dbReference>
<evidence type="ECO:0000259" key="2">
    <source>
        <dbReference type="PROSITE" id="PS50102"/>
    </source>
</evidence>
<dbReference type="Proteomes" id="UP000663854">
    <property type="component" value="Unassembled WGS sequence"/>
</dbReference>
<proteinExistence type="predicted"/>
<dbReference type="InterPro" id="IPR050907">
    <property type="entry name" value="SRSF"/>
</dbReference>
<dbReference type="AlphaFoldDB" id="A0A814ARP4"/>
<dbReference type="InterPro" id="IPR012677">
    <property type="entry name" value="Nucleotide-bd_a/b_plait_sf"/>
</dbReference>
<comment type="caution">
    <text evidence="3">The sequence shown here is derived from an EMBL/GenBank/DDBJ whole genome shotgun (WGS) entry which is preliminary data.</text>
</comment>
<dbReference type="SUPFAM" id="SSF54928">
    <property type="entry name" value="RNA-binding domain, RBD"/>
    <property type="match status" value="1"/>
</dbReference>
<evidence type="ECO:0000313" key="4">
    <source>
        <dbReference type="Proteomes" id="UP000663854"/>
    </source>
</evidence>
<evidence type="ECO:0000256" key="1">
    <source>
        <dbReference type="PROSITE-ProRule" id="PRU00176"/>
    </source>
</evidence>
<dbReference type="GO" id="GO:0003723">
    <property type="term" value="F:RNA binding"/>
    <property type="evidence" value="ECO:0007669"/>
    <property type="project" value="UniProtKB-UniRule"/>
</dbReference>
<protein>
    <recommendedName>
        <fullName evidence="2">RRM domain-containing protein</fullName>
    </recommendedName>
</protein>
<reference evidence="3" key="1">
    <citation type="submission" date="2021-02" db="EMBL/GenBank/DDBJ databases">
        <authorList>
            <person name="Nowell W R."/>
        </authorList>
    </citation>
    <scope>NUCLEOTIDE SEQUENCE</scope>
</reference>
<accession>A0A814ARP4</accession>
<organism evidence="3 4">
    <name type="scientific">Rotaria sordida</name>
    <dbReference type="NCBI Taxonomy" id="392033"/>
    <lineage>
        <taxon>Eukaryota</taxon>
        <taxon>Metazoa</taxon>
        <taxon>Spiralia</taxon>
        <taxon>Gnathifera</taxon>
        <taxon>Rotifera</taxon>
        <taxon>Eurotatoria</taxon>
        <taxon>Bdelloidea</taxon>
        <taxon>Philodinida</taxon>
        <taxon>Philodinidae</taxon>
        <taxon>Rotaria</taxon>
    </lineage>
</organism>
<dbReference type="PANTHER" id="PTHR23147">
    <property type="entry name" value="SERINE/ARGININE RICH SPLICING FACTOR"/>
    <property type="match status" value="1"/>
</dbReference>
<sequence>MAAAIETKLYVTNFPSSATRQQLQQFFSRFGRVQECAIMWNSYAFVHYATMEEARRALDQSNGAMFLNRKLIVQLSTSRFRPQPKESNNSISQSPKKLMIMSPSSSIAYHNSTGGLNTIQQQQSTLLPQQYTYSESNYDMMTSNAEISTSPSSCTRPTTLLAHPSVSNNQFYGNNSPKILSPLLPSPLKSQSPHHNTFNQNLALMSIMQQQQQPFLHHHTSNPYNGTYTNGNNTEVLSNENQQIFDGLTNSSSNHRLDLSSFIDTNSSNTNTIFSSSSELNTPSSVTSISNVYQPSDIANLLEPLSSDVSTNDKTDENLMNDIKNTLPLTLNNVPPSCSSAAAAGVAALFQENLLSSLFNSFEPFSKLFPNDDQSATTTTTTTTTSSYYNHFSPLLTTAPDNSHYPMSYGHNISWH</sequence>
<dbReference type="CDD" id="cd00590">
    <property type="entry name" value="RRM_SF"/>
    <property type="match status" value="1"/>
</dbReference>
<evidence type="ECO:0000313" key="3">
    <source>
        <dbReference type="EMBL" id="CAF0917444.1"/>
    </source>
</evidence>
<dbReference type="PROSITE" id="PS50102">
    <property type="entry name" value="RRM"/>
    <property type="match status" value="1"/>
</dbReference>
<dbReference type="Pfam" id="PF00076">
    <property type="entry name" value="RRM_1"/>
    <property type="match status" value="1"/>
</dbReference>
<keyword evidence="1" id="KW-0694">RNA-binding</keyword>
<gene>
    <name evidence="3" type="ORF">PYM288_LOCUS10343</name>
</gene>